<dbReference type="PANTHER" id="PTHR47190:SF4">
    <property type="entry name" value="DEHYDROGENASE, PUTATIVE-RELATED"/>
    <property type="match status" value="1"/>
</dbReference>
<dbReference type="CDD" id="cd09630">
    <property type="entry name" value="CDH_like_cytochrome"/>
    <property type="match status" value="1"/>
</dbReference>
<evidence type="ECO:0000313" key="4">
    <source>
        <dbReference type="Proteomes" id="UP001140560"/>
    </source>
</evidence>
<dbReference type="Gene3D" id="2.60.40.1210">
    <property type="entry name" value="Cellobiose dehydrogenase, cytochrome domain"/>
    <property type="match status" value="2"/>
</dbReference>
<keyword evidence="1" id="KW-0732">Signal</keyword>
<dbReference type="Pfam" id="PF16010">
    <property type="entry name" value="CDH-cyt"/>
    <property type="match status" value="1"/>
</dbReference>
<evidence type="ECO:0000256" key="1">
    <source>
        <dbReference type="SAM" id="SignalP"/>
    </source>
</evidence>
<reference evidence="3" key="1">
    <citation type="submission" date="2022-10" db="EMBL/GenBank/DDBJ databases">
        <title>Tapping the CABI collections for fungal endophytes: first genome assemblies for Collariella, Neodidymelliopsis, Ascochyta clinopodiicola, Didymella pomorum, Didymosphaeria variabile, Neocosmospora piperis and Neocucurbitaria cava.</title>
        <authorList>
            <person name="Hill R."/>
        </authorList>
    </citation>
    <scope>NUCLEOTIDE SEQUENCE</scope>
    <source>
        <strain evidence="3">IMI 356814</strain>
    </source>
</reference>
<feature type="domain" description="Cellobiose dehydrogenase-like cytochrome" evidence="2">
    <location>
        <begin position="70"/>
        <end position="175"/>
    </location>
</feature>
<dbReference type="InterPro" id="IPR015920">
    <property type="entry name" value="Cellobiose_DH-like_cyt"/>
</dbReference>
<feature type="chain" id="PRO_5040813599" description="Cellobiose dehydrogenase-like cytochrome domain-containing protein" evidence="1">
    <location>
        <begin position="18"/>
        <end position="191"/>
    </location>
</feature>
<name>A0A9W8YBW3_9PLEO</name>
<comment type="caution">
    <text evidence="3">The sequence shown here is derived from an EMBL/GenBank/DDBJ whole genome shotgun (WGS) entry which is preliminary data.</text>
</comment>
<accession>A0A9W8YBW3</accession>
<dbReference type="PANTHER" id="PTHR47190">
    <property type="entry name" value="DEHYDROGENASE, PUTATIVE-RELATED"/>
    <property type="match status" value="1"/>
</dbReference>
<feature type="signal peptide" evidence="1">
    <location>
        <begin position="1"/>
        <end position="17"/>
    </location>
</feature>
<organism evidence="3 4">
    <name type="scientific">Neocucurbitaria cava</name>
    <dbReference type="NCBI Taxonomy" id="798079"/>
    <lineage>
        <taxon>Eukaryota</taxon>
        <taxon>Fungi</taxon>
        <taxon>Dikarya</taxon>
        <taxon>Ascomycota</taxon>
        <taxon>Pezizomycotina</taxon>
        <taxon>Dothideomycetes</taxon>
        <taxon>Pleosporomycetidae</taxon>
        <taxon>Pleosporales</taxon>
        <taxon>Pleosporineae</taxon>
        <taxon>Cucurbitariaceae</taxon>
        <taxon>Neocucurbitaria</taxon>
    </lineage>
</organism>
<dbReference type="OrthoDB" id="413885at2759"/>
<dbReference type="Proteomes" id="UP001140560">
    <property type="component" value="Unassembled WGS sequence"/>
</dbReference>
<dbReference type="SUPFAM" id="SSF49344">
    <property type="entry name" value="CBD9-like"/>
    <property type="match status" value="1"/>
</dbReference>
<proteinExistence type="predicted"/>
<dbReference type="InterPro" id="IPR053208">
    <property type="entry name" value="GMC_Oxidoreductase_CD"/>
</dbReference>
<evidence type="ECO:0000259" key="2">
    <source>
        <dbReference type="Pfam" id="PF16010"/>
    </source>
</evidence>
<dbReference type="EMBL" id="JAPEUY010000007">
    <property type="protein sequence ID" value="KAJ4371408.1"/>
    <property type="molecule type" value="Genomic_DNA"/>
</dbReference>
<gene>
    <name evidence="3" type="ORF">N0V83_004625</name>
</gene>
<sequence>MKVSTLLTGALASLTAAQSPAPYTDAKSGITFSTFQHSSGLFFGLALPTNNTGNTDFIATVGGKGTGWSGSVLSSFRKAAQYGSPAVTTGTFSQSPIANGTYVNSTHWTYTFLCQKCIQSDGTTFKTTDQTANIGYAVNANAPSQKTNVASTVTKHSDAGQVEFDLSQAKSDKFDTWKAYAAPKTAHSFQA</sequence>
<evidence type="ECO:0000313" key="3">
    <source>
        <dbReference type="EMBL" id="KAJ4371408.1"/>
    </source>
</evidence>
<protein>
    <recommendedName>
        <fullName evidence="2">Cellobiose dehydrogenase-like cytochrome domain-containing protein</fullName>
    </recommendedName>
</protein>
<dbReference type="AlphaFoldDB" id="A0A9W8YBW3"/>
<keyword evidence="4" id="KW-1185">Reference proteome</keyword>